<comment type="caution">
    <text evidence="2">The sequence shown here is derived from an EMBL/GenBank/DDBJ whole genome shotgun (WGS) entry which is preliminary data.</text>
</comment>
<feature type="compositionally biased region" description="Polar residues" evidence="1">
    <location>
        <begin position="203"/>
        <end position="238"/>
    </location>
</feature>
<dbReference type="AlphaFoldDB" id="A0A8H6IH63"/>
<dbReference type="Proteomes" id="UP000521943">
    <property type="component" value="Unassembled WGS sequence"/>
</dbReference>
<evidence type="ECO:0000256" key="1">
    <source>
        <dbReference type="SAM" id="MobiDB-lite"/>
    </source>
</evidence>
<feature type="compositionally biased region" description="Polar residues" evidence="1">
    <location>
        <begin position="19"/>
        <end position="33"/>
    </location>
</feature>
<feature type="region of interest" description="Disordered" evidence="1">
    <location>
        <begin position="1"/>
        <end position="257"/>
    </location>
</feature>
<evidence type="ECO:0000313" key="2">
    <source>
        <dbReference type="EMBL" id="KAF6764303.1"/>
    </source>
</evidence>
<feature type="compositionally biased region" description="Polar residues" evidence="1">
    <location>
        <begin position="180"/>
        <end position="189"/>
    </location>
</feature>
<dbReference type="OrthoDB" id="10398093at2759"/>
<protein>
    <submittedName>
        <fullName evidence="2">Uncharacterized protein</fullName>
    </submittedName>
</protein>
<feature type="compositionally biased region" description="Low complexity" evidence="1">
    <location>
        <begin position="190"/>
        <end position="202"/>
    </location>
</feature>
<feature type="compositionally biased region" description="Polar residues" evidence="1">
    <location>
        <begin position="102"/>
        <end position="156"/>
    </location>
</feature>
<accession>A0A8H6IH63</accession>
<keyword evidence="3" id="KW-1185">Reference proteome</keyword>
<feature type="compositionally biased region" description="Basic and acidic residues" evidence="1">
    <location>
        <begin position="8"/>
        <end position="17"/>
    </location>
</feature>
<feature type="compositionally biased region" description="Low complexity" evidence="1">
    <location>
        <begin position="48"/>
        <end position="62"/>
    </location>
</feature>
<gene>
    <name evidence="2" type="ORF">DFP72DRAFT_871472</name>
</gene>
<sequence>MTEGLSTEEQRIFEAELNRSVQKVHTFTRPSTSTRKDKPQKKYGPRKSSTTSSMSIDSAPSSQKVKSEARPQNLTSAPAQASQPSPPISSTPNSTSAPVTSHPDSTQEAASPASSTSSVEFVSTARDSSNNTFVAGPSSSSNHPQSITPIPPSFTSAEKGKGRATEPNQFGTQPPLGTDVRNSSSSPKLSQEQGSGSPSSSENGRNATSNPSGSSQAVHPTVPTTKPVINSTNATSFRSTRHGGATVEDEVDEQNMKPTRVSPKVVAKAPPAPKIIELPEMQIDIPTVEGASQAFDGTQHQVQQPGFNPNVQPVSSQAAQPNQLSFIQMIASGAYNWSPPTNGSIQDCGPPPPPGSAPTPFGLYFVAPRRPSDVVMGQEDEGDVDPMDLENWDAMSMTPPVTPPLAPIQANPFSSFSAFSALSFPASPLPHPNPLTKAPTETSSSFTMGDSTHICLPLPPFLSNAPPATTSVSPFSFSQPAPSSNSWFPESFNWQPQQSLPLPQVQPTETFLQLPTPEATPEGVFANIELSPLQRADAFWIVADKIVAAMPPIVSTSTLVAEPDPVFDESAFLSPSCSDSWWKAAISEEERQRERESYFIPTANSRRIDRAPQPYISSAERRKNAVRRVHGEVVEVKVRAGRKRGREEVDELEQVEIRGNQVRIDFLNRKLQVRLQALIARSVCVCPFRTLKTKERVVRSFRRQTDVVTERWDLLHLGRSGPMRRSCRERDTLLVRMCGGR</sequence>
<proteinExistence type="predicted"/>
<organism evidence="2 3">
    <name type="scientific">Ephemerocybe angulata</name>
    <dbReference type="NCBI Taxonomy" id="980116"/>
    <lineage>
        <taxon>Eukaryota</taxon>
        <taxon>Fungi</taxon>
        <taxon>Dikarya</taxon>
        <taxon>Basidiomycota</taxon>
        <taxon>Agaricomycotina</taxon>
        <taxon>Agaricomycetes</taxon>
        <taxon>Agaricomycetidae</taxon>
        <taxon>Agaricales</taxon>
        <taxon>Agaricineae</taxon>
        <taxon>Psathyrellaceae</taxon>
        <taxon>Ephemerocybe</taxon>
    </lineage>
</organism>
<name>A0A8H6IH63_9AGAR</name>
<dbReference type="EMBL" id="JACGCI010000004">
    <property type="protein sequence ID" value="KAF6764303.1"/>
    <property type="molecule type" value="Genomic_DNA"/>
</dbReference>
<evidence type="ECO:0000313" key="3">
    <source>
        <dbReference type="Proteomes" id="UP000521943"/>
    </source>
</evidence>
<reference evidence="2 3" key="1">
    <citation type="submission" date="2020-07" db="EMBL/GenBank/DDBJ databases">
        <title>Comparative genomics of pyrophilous fungi reveals a link between fire events and developmental genes.</title>
        <authorList>
            <consortium name="DOE Joint Genome Institute"/>
            <person name="Steindorff A.S."/>
            <person name="Carver A."/>
            <person name="Calhoun S."/>
            <person name="Stillman K."/>
            <person name="Liu H."/>
            <person name="Lipzen A."/>
            <person name="Pangilinan J."/>
            <person name="Labutti K."/>
            <person name="Bruns T.D."/>
            <person name="Grigoriev I.V."/>
        </authorList>
    </citation>
    <scope>NUCLEOTIDE SEQUENCE [LARGE SCALE GENOMIC DNA]</scope>
    <source>
        <strain evidence="2 3">CBS 144469</strain>
    </source>
</reference>